<proteinExistence type="predicted"/>
<organism evidence="2 3">
    <name type="scientific">Oceanomicrobium pacificus</name>
    <dbReference type="NCBI Taxonomy" id="2692916"/>
    <lineage>
        <taxon>Bacteria</taxon>
        <taxon>Pseudomonadati</taxon>
        <taxon>Pseudomonadota</taxon>
        <taxon>Alphaproteobacteria</taxon>
        <taxon>Rhodobacterales</taxon>
        <taxon>Paracoccaceae</taxon>
        <taxon>Oceanomicrobium</taxon>
    </lineage>
</organism>
<reference evidence="2 3" key="1">
    <citation type="submission" date="2019-12" db="EMBL/GenBank/DDBJ databases">
        <title>Strain KN286 was isolated from seawater, which was collected from Caroline Seamount in the tropical western Pacific.</title>
        <authorList>
            <person name="Wang Q."/>
        </authorList>
    </citation>
    <scope>NUCLEOTIDE SEQUENCE [LARGE SCALE GENOMIC DNA]</scope>
    <source>
        <strain evidence="2 3">KN286</strain>
    </source>
</reference>
<feature type="signal peptide" evidence="1">
    <location>
        <begin position="1"/>
        <end position="20"/>
    </location>
</feature>
<gene>
    <name evidence="2" type="ORF">GSH16_15025</name>
</gene>
<evidence type="ECO:0000313" key="2">
    <source>
        <dbReference type="EMBL" id="MXU66760.1"/>
    </source>
</evidence>
<evidence type="ECO:0008006" key="4">
    <source>
        <dbReference type="Google" id="ProtNLM"/>
    </source>
</evidence>
<protein>
    <recommendedName>
        <fullName evidence="4">Curlin associated repeat-containing protein</fullName>
    </recommendedName>
</protein>
<name>A0A6B0TQ06_9RHOB</name>
<feature type="chain" id="PRO_5025626299" description="Curlin associated repeat-containing protein" evidence="1">
    <location>
        <begin position="21"/>
        <end position="127"/>
    </location>
</feature>
<evidence type="ECO:0000313" key="3">
    <source>
        <dbReference type="Proteomes" id="UP000436016"/>
    </source>
</evidence>
<sequence length="127" mass="12565">MKKFALTAVLATVIAGGAMAQNVSVVEQFGLGNAQATNQSGATAHGTYWTGSNTAYTGQLGIANISVTNQAGSNTAGTVQIGAFNGSMTNQYGAGNAAATLQVGIAGHQSSTSQVGHGNVSLTTQTD</sequence>
<keyword evidence="3" id="KW-1185">Reference proteome</keyword>
<keyword evidence="1" id="KW-0732">Signal</keyword>
<evidence type="ECO:0000256" key="1">
    <source>
        <dbReference type="SAM" id="SignalP"/>
    </source>
</evidence>
<dbReference type="EMBL" id="WUWG01000008">
    <property type="protein sequence ID" value="MXU66760.1"/>
    <property type="molecule type" value="Genomic_DNA"/>
</dbReference>
<accession>A0A6B0TQ06</accession>
<dbReference type="Proteomes" id="UP000436016">
    <property type="component" value="Unassembled WGS sequence"/>
</dbReference>
<dbReference type="AlphaFoldDB" id="A0A6B0TQ06"/>
<dbReference type="RefSeq" id="WP_160856433.1">
    <property type="nucleotide sequence ID" value="NZ_WUWG01000008.1"/>
</dbReference>
<comment type="caution">
    <text evidence="2">The sequence shown here is derived from an EMBL/GenBank/DDBJ whole genome shotgun (WGS) entry which is preliminary data.</text>
</comment>